<accession>A0ABV1HUZ7</accession>
<gene>
    <name evidence="1" type="ORF">ABFO16_05955</name>
</gene>
<name>A0ABV1HUZ7_9FIRM</name>
<comment type="caution">
    <text evidence="1">The sequence shown here is derived from an EMBL/GenBank/DDBJ whole genome shotgun (WGS) entry which is preliminary data.</text>
</comment>
<sequence length="58" mass="6705">MSPRTGRPKSENPKNTRITVRLDKKHTEILEAYCKEKNVEKAEAIRIGILKLKSDIKK</sequence>
<dbReference type="RefSeq" id="WP_367286354.1">
    <property type="nucleotide sequence ID" value="NZ_JBBMEY010000008.1"/>
</dbReference>
<dbReference type="Proteomes" id="UP001478133">
    <property type="component" value="Unassembled WGS sequence"/>
</dbReference>
<keyword evidence="2" id="KW-1185">Reference proteome</keyword>
<evidence type="ECO:0000313" key="1">
    <source>
        <dbReference type="EMBL" id="MEQ2565778.1"/>
    </source>
</evidence>
<reference evidence="1 2" key="1">
    <citation type="submission" date="2024-03" db="EMBL/GenBank/DDBJ databases">
        <title>Human intestinal bacterial collection.</title>
        <authorList>
            <person name="Pauvert C."/>
            <person name="Hitch T.C.A."/>
            <person name="Clavel T."/>
        </authorList>
    </citation>
    <scope>NUCLEOTIDE SEQUENCE [LARGE SCALE GENOMIC DNA]</scope>
    <source>
        <strain evidence="1 2">CLA-AP-H18</strain>
    </source>
</reference>
<organism evidence="1 2">
    <name type="scientific">Ruminococcoides intestinihominis</name>
    <dbReference type="NCBI Taxonomy" id="3133161"/>
    <lineage>
        <taxon>Bacteria</taxon>
        <taxon>Bacillati</taxon>
        <taxon>Bacillota</taxon>
        <taxon>Clostridia</taxon>
        <taxon>Eubacteriales</taxon>
        <taxon>Oscillospiraceae</taxon>
        <taxon>Ruminococcoides</taxon>
    </lineage>
</organism>
<evidence type="ECO:0000313" key="2">
    <source>
        <dbReference type="Proteomes" id="UP001478133"/>
    </source>
</evidence>
<protein>
    <recommendedName>
        <fullName evidence="3">CopG family transcriptional regulator</fullName>
    </recommendedName>
</protein>
<proteinExistence type="predicted"/>
<evidence type="ECO:0008006" key="3">
    <source>
        <dbReference type="Google" id="ProtNLM"/>
    </source>
</evidence>
<dbReference type="EMBL" id="JBBMFI010000018">
    <property type="protein sequence ID" value="MEQ2565778.1"/>
    <property type="molecule type" value="Genomic_DNA"/>
</dbReference>